<dbReference type="Gramene" id="OBART11G23050.1">
    <property type="protein sequence ID" value="OBART11G23050.1"/>
    <property type="gene ID" value="OBART11G23050"/>
</dbReference>
<dbReference type="Pfam" id="PF00931">
    <property type="entry name" value="NB-ARC"/>
    <property type="match status" value="1"/>
</dbReference>
<dbReference type="InterPro" id="IPR027417">
    <property type="entry name" value="P-loop_NTPase"/>
</dbReference>
<feature type="compositionally biased region" description="Basic and acidic residues" evidence="3">
    <location>
        <begin position="959"/>
        <end position="982"/>
    </location>
</feature>
<dbReference type="SUPFAM" id="SSF52058">
    <property type="entry name" value="L domain-like"/>
    <property type="match status" value="1"/>
</dbReference>
<evidence type="ECO:0000259" key="5">
    <source>
        <dbReference type="Pfam" id="PF23559"/>
    </source>
</evidence>
<dbReference type="InterPro" id="IPR036388">
    <property type="entry name" value="WH-like_DNA-bd_sf"/>
</dbReference>
<dbReference type="PaxDb" id="65489-OBART11G23050.1"/>
<sequence length="1125" mass="126883">MASAAASAFLEAVMGKLFMVLEKQYINYKALDSLQQEFRMVAAAMDDQVLSIGRSSKARTAVARLHAEEMLDLEHDVEDCIDRFMHLLTCKHNRGGVAHEVKKVMIRSSFANEIHEFKIRLGEVQQRVVNINDSHIACQSAGAAGSSSSATAAVSTRGLVGIREPMEELLSLLDEVEGEPKQMRVISIVGFGGLGKTTLAKAVYDSPHSKEKFSHRALVTAGGSPDQSSDWMRGILRDVLRQVRPGGDAMDVDGQHLESLLKEYLIVIDDIHVDQLRFIESTFPDSGTGSRIILTTDDQQPWQRYVYQMKTLGKEDSKELAYSEFRSIEPEQQGPASLLAKCDGLPLALVSVSDYLKSFSEPTGELCAELCLNLGSDLKEDGHYSFSELRKVLLDNYDSFSGYTLSCLLYLGIFPNNRPIKKKVIIRRWLAEGYARSDNPYRSEEYTAEKNFRKLIDRNIIQPVDTRNNAEGKTYKTHGIMHEFLLNKSLAQRFIATSSHDHPRVGINTTNARHLSVDAGKQTECVASDEELSRVRSLTIFGNAGDAISYLRKCKLIRVLDLQECDDLNEDHLKRTCELWHLKYLSLGGNISELQRSIERLHCLETLDLRRTDIKFLPIEAIMLPHLTHLFGKFMLHKDDLNNVKKMSTLLKFFSSNKSNLQTLAGFITDEGKGFPQIVGHMKKLRKVKIWCKHVAGSSNYIADLSQAIQKFTRAPIDSDTDRSLSIDCEECSENFLGSLVLEACSEDSKYHLRSLKLHGKLLRLPPFVTMLSGLMELFISSSTLTQDHLSALVNLNGLLYLKLIADKLENFEIKHGAFPSLRHMCFMVNSVNSDLPTIRQGALPNLVSLHLLCRGLVGLSGIEIRHLKHLKEVMIDSDVTPQTKKDWAHAAKNHPNRPKFSWSQKWKARNRENVLEVEKRKYCSNDELDSRDHKRHKNGEGTSKSPLGLVNPTYGDVGSDRTHVDLSNEDTRRNDQTEVDQKCPETLQECRHKHSMVVDVDLRSNEQLNSPHPKLKFLIPGKEYDRHELISTEGAKMGQSEITKYYQFEVDDMCAEMLQQCEDKHSRDVGLRSEEQVNSPEAMLINLMPREECDLQKLLMSTEDAKMGRPGGGAEAEIVRNTNG</sequence>
<dbReference type="STRING" id="65489.A0A0D3HQ11"/>
<name>A0A0D3HQ11_9ORYZ</name>
<dbReference type="InterPro" id="IPR058922">
    <property type="entry name" value="WHD_DRP"/>
</dbReference>
<evidence type="ECO:0000313" key="7">
    <source>
        <dbReference type="EnsemblPlants" id="OBART11G23050.1"/>
    </source>
</evidence>
<dbReference type="PANTHER" id="PTHR23155">
    <property type="entry name" value="DISEASE RESISTANCE PROTEIN RP"/>
    <property type="match status" value="1"/>
</dbReference>
<feature type="domain" description="Disease resistance protein winged helix" evidence="5">
    <location>
        <begin position="413"/>
        <end position="484"/>
    </location>
</feature>
<evidence type="ECO:0000256" key="3">
    <source>
        <dbReference type="SAM" id="MobiDB-lite"/>
    </source>
</evidence>
<evidence type="ECO:0000256" key="2">
    <source>
        <dbReference type="ARBA" id="ARBA00022821"/>
    </source>
</evidence>
<dbReference type="InterPro" id="IPR002182">
    <property type="entry name" value="NB-ARC"/>
</dbReference>
<dbReference type="InterPro" id="IPR044974">
    <property type="entry name" value="Disease_R_plants"/>
</dbReference>
<reference evidence="7" key="1">
    <citation type="journal article" date="2009" name="Rice">
        <title>De Novo Next Generation Sequencing of Plant Genomes.</title>
        <authorList>
            <person name="Rounsley S."/>
            <person name="Marri P.R."/>
            <person name="Yu Y."/>
            <person name="He R."/>
            <person name="Sisneros N."/>
            <person name="Goicoechea J.L."/>
            <person name="Lee S.J."/>
            <person name="Angelova A."/>
            <person name="Kudrna D."/>
            <person name="Luo M."/>
            <person name="Affourtit J."/>
            <person name="Desany B."/>
            <person name="Knight J."/>
            <person name="Niazi F."/>
            <person name="Egholm M."/>
            <person name="Wing R.A."/>
        </authorList>
    </citation>
    <scope>NUCLEOTIDE SEQUENCE [LARGE SCALE GENOMIC DNA]</scope>
    <source>
        <strain evidence="7">cv. IRGC 105608</strain>
    </source>
</reference>
<dbReference type="InterPro" id="IPR055414">
    <property type="entry name" value="LRR_R13L4/SHOC2-like"/>
</dbReference>
<evidence type="ECO:0000259" key="6">
    <source>
        <dbReference type="Pfam" id="PF23598"/>
    </source>
</evidence>
<dbReference type="eggNOG" id="KOG4658">
    <property type="taxonomic scope" value="Eukaryota"/>
</dbReference>
<dbReference type="Gene3D" id="1.20.5.4130">
    <property type="match status" value="1"/>
</dbReference>
<feature type="domain" description="Disease resistance R13L4/SHOC-2-like LRR" evidence="6">
    <location>
        <begin position="535"/>
        <end position="901"/>
    </location>
</feature>
<dbReference type="GO" id="GO:0043531">
    <property type="term" value="F:ADP binding"/>
    <property type="evidence" value="ECO:0007669"/>
    <property type="project" value="InterPro"/>
</dbReference>
<keyword evidence="1" id="KW-0677">Repeat</keyword>
<accession>A0A0D3HQ11</accession>
<dbReference type="SUPFAM" id="SSF52540">
    <property type="entry name" value="P-loop containing nucleoside triphosphate hydrolases"/>
    <property type="match status" value="1"/>
</dbReference>
<dbReference type="InterPro" id="IPR032675">
    <property type="entry name" value="LRR_dom_sf"/>
</dbReference>
<dbReference type="Pfam" id="PF23598">
    <property type="entry name" value="LRR_14"/>
    <property type="match status" value="1"/>
</dbReference>
<dbReference type="Gene3D" id="1.10.10.10">
    <property type="entry name" value="Winged helix-like DNA-binding domain superfamily/Winged helix DNA-binding domain"/>
    <property type="match status" value="1"/>
</dbReference>
<dbReference type="HOGENOM" id="CLU_000837_25_2_1"/>
<feature type="region of interest" description="Disordered" evidence="3">
    <location>
        <begin position="929"/>
        <end position="982"/>
    </location>
</feature>
<evidence type="ECO:0000259" key="4">
    <source>
        <dbReference type="Pfam" id="PF00931"/>
    </source>
</evidence>
<dbReference type="AlphaFoldDB" id="A0A0D3HQ11"/>
<keyword evidence="2" id="KW-0611">Plant defense</keyword>
<dbReference type="EnsemblPlants" id="OBART11G23050.1">
    <property type="protein sequence ID" value="OBART11G23050.1"/>
    <property type="gene ID" value="OBART11G23050"/>
</dbReference>
<feature type="region of interest" description="Disordered" evidence="3">
    <location>
        <begin position="1106"/>
        <end position="1125"/>
    </location>
</feature>
<dbReference type="Pfam" id="PF23559">
    <property type="entry name" value="WHD_DRP"/>
    <property type="match status" value="1"/>
</dbReference>
<dbReference type="GO" id="GO:0098542">
    <property type="term" value="P:defense response to other organism"/>
    <property type="evidence" value="ECO:0007669"/>
    <property type="project" value="TreeGrafter"/>
</dbReference>
<dbReference type="Gene3D" id="3.80.10.10">
    <property type="entry name" value="Ribonuclease Inhibitor"/>
    <property type="match status" value="1"/>
</dbReference>
<reference evidence="7" key="2">
    <citation type="submission" date="2015-03" db="UniProtKB">
        <authorList>
            <consortium name="EnsemblPlants"/>
        </authorList>
    </citation>
    <scope>IDENTIFICATION</scope>
</reference>
<keyword evidence="8" id="KW-1185">Reference proteome</keyword>
<dbReference type="Gene3D" id="3.40.50.300">
    <property type="entry name" value="P-loop containing nucleotide triphosphate hydrolases"/>
    <property type="match status" value="1"/>
</dbReference>
<proteinExistence type="predicted"/>
<dbReference type="PANTHER" id="PTHR23155:SF983">
    <property type="entry name" value="NB-ARC DOMAIN CONTAINING PROTEIN, EXPRESSED"/>
    <property type="match status" value="1"/>
</dbReference>
<evidence type="ECO:0000313" key="8">
    <source>
        <dbReference type="Proteomes" id="UP000026960"/>
    </source>
</evidence>
<dbReference type="PRINTS" id="PR00364">
    <property type="entry name" value="DISEASERSIST"/>
</dbReference>
<feature type="domain" description="NB-ARC" evidence="4">
    <location>
        <begin position="164"/>
        <end position="317"/>
    </location>
</feature>
<dbReference type="Proteomes" id="UP000026960">
    <property type="component" value="Chromosome 11"/>
</dbReference>
<evidence type="ECO:0000256" key="1">
    <source>
        <dbReference type="ARBA" id="ARBA00022737"/>
    </source>
</evidence>
<protein>
    <submittedName>
        <fullName evidence="7">Uncharacterized protein</fullName>
    </submittedName>
</protein>
<organism evidence="7">
    <name type="scientific">Oryza barthii</name>
    <dbReference type="NCBI Taxonomy" id="65489"/>
    <lineage>
        <taxon>Eukaryota</taxon>
        <taxon>Viridiplantae</taxon>
        <taxon>Streptophyta</taxon>
        <taxon>Embryophyta</taxon>
        <taxon>Tracheophyta</taxon>
        <taxon>Spermatophyta</taxon>
        <taxon>Magnoliopsida</taxon>
        <taxon>Liliopsida</taxon>
        <taxon>Poales</taxon>
        <taxon>Poaceae</taxon>
        <taxon>BOP clade</taxon>
        <taxon>Oryzoideae</taxon>
        <taxon>Oryzeae</taxon>
        <taxon>Oryzinae</taxon>
        <taxon>Oryza</taxon>
    </lineage>
</organism>